<organism evidence="2 3">
    <name type="scientific">Bisgaardia hudsonensis</name>
    <dbReference type="NCBI Taxonomy" id="109472"/>
    <lineage>
        <taxon>Bacteria</taxon>
        <taxon>Pseudomonadati</taxon>
        <taxon>Pseudomonadota</taxon>
        <taxon>Gammaproteobacteria</taxon>
        <taxon>Pasteurellales</taxon>
        <taxon>Pasteurellaceae</taxon>
        <taxon>Bisgaardia</taxon>
    </lineage>
</organism>
<dbReference type="AlphaFoldDB" id="A0A4R2MU75"/>
<reference evidence="2 3" key="1">
    <citation type="submission" date="2019-03" db="EMBL/GenBank/DDBJ databases">
        <title>Genomic Encyclopedia of Type Strains, Phase IV (KMG-IV): sequencing the most valuable type-strain genomes for metagenomic binning, comparative biology and taxonomic classification.</title>
        <authorList>
            <person name="Goeker M."/>
        </authorList>
    </citation>
    <scope>NUCLEOTIDE SEQUENCE [LARGE SCALE GENOMIC DNA]</scope>
    <source>
        <strain evidence="2 3">DSM 28231</strain>
    </source>
</reference>
<gene>
    <name evidence="2" type="ORF">EV697_10819</name>
</gene>
<accession>A0A4R2MU75</accession>
<evidence type="ECO:0000256" key="1">
    <source>
        <dbReference type="SAM" id="SignalP"/>
    </source>
</evidence>
<dbReference type="EMBL" id="SLXI01000008">
    <property type="protein sequence ID" value="TCP11296.1"/>
    <property type="molecule type" value="Genomic_DNA"/>
</dbReference>
<dbReference type="OrthoDB" id="5676735at2"/>
<evidence type="ECO:0000313" key="3">
    <source>
        <dbReference type="Proteomes" id="UP000294841"/>
    </source>
</evidence>
<feature type="chain" id="PRO_5020756010" evidence="1">
    <location>
        <begin position="20"/>
        <end position="134"/>
    </location>
</feature>
<dbReference type="RefSeq" id="WP_132024868.1">
    <property type="nucleotide sequence ID" value="NZ_CP016605.1"/>
</dbReference>
<dbReference type="Proteomes" id="UP000294841">
    <property type="component" value="Unassembled WGS sequence"/>
</dbReference>
<feature type="signal peptide" evidence="1">
    <location>
        <begin position="1"/>
        <end position="19"/>
    </location>
</feature>
<evidence type="ECO:0000313" key="2">
    <source>
        <dbReference type="EMBL" id="TCP11296.1"/>
    </source>
</evidence>
<keyword evidence="1" id="KW-0732">Signal</keyword>
<dbReference type="PROSITE" id="PS51257">
    <property type="entry name" value="PROKAR_LIPOPROTEIN"/>
    <property type="match status" value="1"/>
</dbReference>
<sequence length="134" mass="15769">MKPLLLLSLILVLSGCYLANGSPPEYSFWKKNGIELSDIDAENCYQRAKYSSLNEEEKERFDFLEKIAVNSLAKMAFYHESEYKEYLNFLNKLDVLKNQCLYDLGYRFQAPLYWCLAQDGDNTQTCIENMKYRK</sequence>
<proteinExistence type="predicted"/>
<name>A0A4R2MU75_9PAST</name>
<protein>
    <submittedName>
        <fullName evidence="2">Uncharacterized protein</fullName>
    </submittedName>
</protein>
<keyword evidence="3" id="KW-1185">Reference proteome</keyword>
<comment type="caution">
    <text evidence="2">The sequence shown here is derived from an EMBL/GenBank/DDBJ whole genome shotgun (WGS) entry which is preliminary data.</text>
</comment>